<keyword evidence="2" id="KW-1185">Reference proteome</keyword>
<evidence type="ECO:0000313" key="2">
    <source>
        <dbReference type="Proteomes" id="UP000198287"/>
    </source>
</evidence>
<protein>
    <submittedName>
        <fullName evidence="1">Uncharacterized protein</fullName>
    </submittedName>
</protein>
<gene>
    <name evidence="1" type="ORF">Fcan01_15055</name>
</gene>
<evidence type="ECO:0000313" key="1">
    <source>
        <dbReference type="EMBL" id="OXA50307.1"/>
    </source>
</evidence>
<dbReference type="OrthoDB" id="5975021at2759"/>
<name>A0A226E010_FOLCA</name>
<accession>A0A226E010</accession>
<organism evidence="1 2">
    <name type="scientific">Folsomia candida</name>
    <name type="common">Springtail</name>
    <dbReference type="NCBI Taxonomy" id="158441"/>
    <lineage>
        <taxon>Eukaryota</taxon>
        <taxon>Metazoa</taxon>
        <taxon>Ecdysozoa</taxon>
        <taxon>Arthropoda</taxon>
        <taxon>Hexapoda</taxon>
        <taxon>Collembola</taxon>
        <taxon>Entomobryomorpha</taxon>
        <taxon>Isotomoidea</taxon>
        <taxon>Isotomidae</taxon>
        <taxon>Proisotominae</taxon>
        <taxon>Folsomia</taxon>
    </lineage>
</organism>
<sequence>MDNAEIYQQLQNYDNFGIIILAAPPLPIPELAHIWEWDTKTGLPIFGNPDRPWSRYVPGSLTKQQLRDGLESNSEEFRVTCSGNMKRKMLGALLKSDIKKIRVVEHKNDIIIKKTTQPLLPFDGVYGEGSLKTTKDDSNPKTVPDLLLEVNHNAARGHTEPGTFRCREGHCLVTGPNISGTNSLQWGPQPHHNLPLRKRFTCESNNVVYMIHCAACIINGNWSTYIGNSNLATHNIHFRFRQHRQQVCDQTLRERYPPPELEETVTRRLNGEEDDEDDLLQDPFVHFRYVHNQNDMRFTILDGNFPTDRCRNRCESYYKLVCGNYEYDPHTLSGSLNRKN</sequence>
<dbReference type="AlphaFoldDB" id="A0A226E010"/>
<dbReference type="Proteomes" id="UP000198287">
    <property type="component" value="Unassembled WGS sequence"/>
</dbReference>
<dbReference type="EMBL" id="LNIX01000009">
    <property type="protein sequence ID" value="OXA50307.1"/>
    <property type="molecule type" value="Genomic_DNA"/>
</dbReference>
<proteinExistence type="predicted"/>
<reference evidence="1 2" key="1">
    <citation type="submission" date="2015-12" db="EMBL/GenBank/DDBJ databases">
        <title>The genome of Folsomia candida.</title>
        <authorList>
            <person name="Faddeeva A."/>
            <person name="Derks M.F."/>
            <person name="Anvar Y."/>
            <person name="Smit S."/>
            <person name="Van Straalen N."/>
            <person name="Roelofs D."/>
        </authorList>
    </citation>
    <scope>NUCLEOTIDE SEQUENCE [LARGE SCALE GENOMIC DNA]</scope>
    <source>
        <strain evidence="1 2">VU population</strain>
        <tissue evidence="1">Whole body</tissue>
    </source>
</reference>
<comment type="caution">
    <text evidence="1">The sequence shown here is derived from an EMBL/GenBank/DDBJ whole genome shotgun (WGS) entry which is preliminary data.</text>
</comment>